<dbReference type="KEGG" id="ppd:Ppro_1943"/>
<evidence type="ECO:0000313" key="2">
    <source>
        <dbReference type="Proteomes" id="UP000006732"/>
    </source>
</evidence>
<dbReference type="EMBL" id="CP000482">
    <property type="protein sequence ID" value="ABK99552.1"/>
    <property type="molecule type" value="Genomic_DNA"/>
</dbReference>
<evidence type="ECO:0008006" key="3">
    <source>
        <dbReference type="Google" id="ProtNLM"/>
    </source>
</evidence>
<dbReference type="Gene3D" id="3.40.50.360">
    <property type="match status" value="1"/>
</dbReference>
<sequence>MNTAVIFDSLGGNTGRVALAIRETVERHDLPCAVVKVNGETEFNFFDYDLVFIGSPVIDWLPTRRIMDFVKNRMTAYNRGGLIKPASPLIPGKFGVCFGTFAGPHIGEREARPMTMWLDSFLGHLGFSVLDHWHVPGAFSDPAKEAMNRCGRLGDIRNRPNDNDLADIGNRVAGILSHLEAWSPPGREPV</sequence>
<name>A1AQD2_PELPD</name>
<dbReference type="InterPro" id="IPR029039">
    <property type="entry name" value="Flavoprotein-like_sf"/>
</dbReference>
<gene>
    <name evidence="1" type="ordered locus">Ppro_1943</name>
</gene>
<dbReference type="OrthoDB" id="5455894at2"/>
<keyword evidence="2" id="KW-1185">Reference proteome</keyword>
<organism evidence="1 2">
    <name type="scientific">Pelobacter propionicus (strain DSM 2379 / NBRC 103807 / OttBd1)</name>
    <dbReference type="NCBI Taxonomy" id="338966"/>
    <lineage>
        <taxon>Bacteria</taxon>
        <taxon>Pseudomonadati</taxon>
        <taxon>Thermodesulfobacteriota</taxon>
        <taxon>Desulfuromonadia</taxon>
        <taxon>Desulfuromonadales</taxon>
        <taxon>Desulfuromonadaceae</taxon>
        <taxon>Pelobacter</taxon>
    </lineage>
</organism>
<dbReference type="AlphaFoldDB" id="A1AQD2"/>
<accession>A1AQD2</accession>
<dbReference type="eggNOG" id="COG0716">
    <property type="taxonomic scope" value="Bacteria"/>
</dbReference>
<dbReference type="Proteomes" id="UP000006732">
    <property type="component" value="Chromosome"/>
</dbReference>
<protein>
    <recommendedName>
        <fullName evidence="3">Flavodoxin-like domain-containing protein</fullName>
    </recommendedName>
</protein>
<reference evidence="1 2" key="1">
    <citation type="submission" date="2006-10" db="EMBL/GenBank/DDBJ databases">
        <title>Complete sequence of chromosome of Pelobacter propionicus DSM 2379.</title>
        <authorList>
            <consortium name="US DOE Joint Genome Institute"/>
            <person name="Copeland A."/>
            <person name="Lucas S."/>
            <person name="Lapidus A."/>
            <person name="Barry K."/>
            <person name="Detter J.C."/>
            <person name="Glavina del Rio T."/>
            <person name="Hammon N."/>
            <person name="Israni S."/>
            <person name="Dalin E."/>
            <person name="Tice H."/>
            <person name="Pitluck S."/>
            <person name="Saunders E."/>
            <person name="Brettin T."/>
            <person name="Bruce D."/>
            <person name="Han C."/>
            <person name="Tapia R."/>
            <person name="Schmutz J."/>
            <person name="Larimer F."/>
            <person name="Land M."/>
            <person name="Hauser L."/>
            <person name="Kyrpides N."/>
            <person name="Kim E."/>
            <person name="Lovley D."/>
            <person name="Richardson P."/>
        </authorList>
    </citation>
    <scope>NUCLEOTIDE SEQUENCE [LARGE SCALE GENOMIC DNA]</scope>
    <source>
        <strain evidence="2">DSM 2379 / NBRC 103807 / OttBd1</strain>
    </source>
</reference>
<dbReference type="RefSeq" id="WP_011735818.1">
    <property type="nucleotide sequence ID" value="NC_008609.1"/>
</dbReference>
<dbReference type="STRING" id="338966.Ppro_1943"/>
<proteinExistence type="predicted"/>
<dbReference type="HOGENOM" id="CLU_1494070_0_0_7"/>
<evidence type="ECO:0000313" key="1">
    <source>
        <dbReference type="EMBL" id="ABK99552.1"/>
    </source>
</evidence>
<dbReference type="SUPFAM" id="SSF52218">
    <property type="entry name" value="Flavoproteins"/>
    <property type="match status" value="1"/>
</dbReference>